<keyword evidence="1" id="KW-0812">Transmembrane</keyword>
<keyword evidence="1" id="KW-1133">Transmembrane helix</keyword>
<feature type="transmembrane region" description="Helical" evidence="1">
    <location>
        <begin position="88"/>
        <end position="115"/>
    </location>
</feature>
<evidence type="ECO:0000313" key="3">
    <source>
        <dbReference type="EMBL" id="GAU09098.1"/>
    </source>
</evidence>
<dbReference type="OrthoDB" id="9804091at2"/>
<keyword evidence="1" id="KW-0472">Membrane</keyword>
<dbReference type="CDD" id="cd06971">
    <property type="entry name" value="PgpA"/>
    <property type="match status" value="1"/>
</dbReference>
<feature type="transmembrane region" description="Helical" evidence="1">
    <location>
        <begin position="135"/>
        <end position="159"/>
    </location>
</feature>
<dbReference type="PIRSF" id="PIRSF006162">
    <property type="entry name" value="PgpA"/>
    <property type="match status" value="1"/>
</dbReference>
<feature type="transmembrane region" description="Helical" evidence="1">
    <location>
        <begin position="54"/>
        <end position="76"/>
    </location>
</feature>
<evidence type="ECO:0000256" key="1">
    <source>
        <dbReference type="SAM" id="Phobius"/>
    </source>
</evidence>
<gene>
    <name evidence="3" type="ORF">DPF_1818</name>
</gene>
<name>A0A194AIE4_9BACT</name>
<keyword evidence="4" id="KW-1185">Reference proteome</keyword>
<dbReference type="UniPathway" id="UPA00084">
    <property type="reaction ID" value="UER00504"/>
</dbReference>
<dbReference type="RefSeq" id="WP_083254599.1">
    <property type="nucleotide sequence ID" value="NZ_BDFE01000016.1"/>
</dbReference>
<dbReference type="InterPro" id="IPR007686">
    <property type="entry name" value="YutG/PgpA"/>
</dbReference>
<dbReference type="STRING" id="1592317.DPF_1818"/>
<dbReference type="AlphaFoldDB" id="A0A194AIE4"/>
<feature type="transmembrane region" description="Helical" evidence="1">
    <location>
        <begin position="30"/>
        <end position="48"/>
    </location>
</feature>
<accession>A0A194AIE4</accession>
<dbReference type="InterPro" id="IPR026037">
    <property type="entry name" value="PgpA"/>
</dbReference>
<dbReference type="GO" id="GO:0008962">
    <property type="term" value="F:phosphatidylglycerophosphatase activity"/>
    <property type="evidence" value="ECO:0007669"/>
    <property type="project" value="InterPro"/>
</dbReference>
<dbReference type="Proteomes" id="UP000095200">
    <property type="component" value="Unassembled WGS sequence"/>
</dbReference>
<proteinExistence type="predicted"/>
<evidence type="ECO:0000313" key="4">
    <source>
        <dbReference type="Proteomes" id="UP000095200"/>
    </source>
</evidence>
<protein>
    <submittedName>
        <fullName evidence="3">Phosphatidylglycerophosphatase</fullName>
    </submittedName>
</protein>
<dbReference type="SUPFAM" id="SSF101307">
    <property type="entry name" value="YutG-like"/>
    <property type="match status" value="1"/>
</dbReference>
<dbReference type="PANTHER" id="PTHR36305:SF1">
    <property type="entry name" value="PHOSPHATIDYLGLYCEROPHOSPHATASE A"/>
    <property type="match status" value="1"/>
</dbReference>
<dbReference type="Pfam" id="PF04608">
    <property type="entry name" value="PgpA"/>
    <property type="match status" value="1"/>
</dbReference>
<dbReference type="PANTHER" id="PTHR36305">
    <property type="entry name" value="PHOSPHATIDYLGLYCEROPHOSPHATASE A"/>
    <property type="match status" value="1"/>
</dbReference>
<dbReference type="InterPro" id="IPR036681">
    <property type="entry name" value="PgpA-like_sf"/>
</dbReference>
<dbReference type="EMBL" id="BDFE01000016">
    <property type="protein sequence ID" value="GAU09098.1"/>
    <property type="molecule type" value="Genomic_DNA"/>
</dbReference>
<feature type="domain" description="YutG/PgpA" evidence="2">
    <location>
        <begin position="16"/>
        <end position="155"/>
    </location>
</feature>
<evidence type="ECO:0000259" key="2">
    <source>
        <dbReference type="Pfam" id="PF04608"/>
    </source>
</evidence>
<sequence>MTTRHLSMTDTLLMNIATLWIAGRGPKAPGTWGSLAAMLLAPFAFLPLPLPYRIMMLAVVFVLGSLAAARVEVIMGQKDPGCVVIDELVGLWVCYLFFPWLSPLLLAIGFVLFRIFDIAKPWPVRASETWLPGGWSVMLDDVFAGGYAGACLWLVWFVLQ</sequence>
<reference evidence="4" key="1">
    <citation type="submission" date="2016-06" db="EMBL/GenBank/DDBJ databases">
        <title>Draft genome sequence of Desulfoplanes formicivorans strain Pf12B.</title>
        <authorList>
            <person name="Watanabe M."/>
            <person name="Kojima H."/>
            <person name="Fukui M."/>
        </authorList>
    </citation>
    <scope>NUCLEOTIDE SEQUENCE [LARGE SCALE GENOMIC DNA]</scope>
    <source>
        <strain evidence="4">Pf12B</strain>
    </source>
</reference>
<dbReference type="GO" id="GO:0006655">
    <property type="term" value="P:phosphatidylglycerol biosynthetic process"/>
    <property type="evidence" value="ECO:0007669"/>
    <property type="project" value="UniProtKB-UniPathway"/>
</dbReference>
<comment type="caution">
    <text evidence="3">The sequence shown here is derived from an EMBL/GenBank/DDBJ whole genome shotgun (WGS) entry which is preliminary data.</text>
</comment>
<organism evidence="3 4">
    <name type="scientific">Desulfoplanes formicivorans</name>
    <dbReference type="NCBI Taxonomy" id="1592317"/>
    <lineage>
        <taxon>Bacteria</taxon>
        <taxon>Pseudomonadati</taxon>
        <taxon>Thermodesulfobacteriota</taxon>
        <taxon>Desulfovibrionia</taxon>
        <taxon>Desulfovibrionales</taxon>
        <taxon>Desulfoplanaceae</taxon>
        <taxon>Desulfoplanes</taxon>
    </lineage>
</organism>